<sequence>MEGRNDLIINNLYNIRNYLDQVVSYVGQIKDQKDILDSFVQTREHLYDIYNDRLDFSIYQGNYFEGLAETVKRMKYSDLQNVKLSVIDGDKKSCSIFSSEDYSIILGIIFYDN</sequence>
<name>A0AAE4C4C6_9FLAO</name>
<evidence type="ECO:0000313" key="1">
    <source>
        <dbReference type="EMBL" id="MDR6528468.1"/>
    </source>
</evidence>
<evidence type="ECO:0000313" key="2">
    <source>
        <dbReference type="Proteomes" id="UP001184861"/>
    </source>
</evidence>
<dbReference type="EMBL" id="JAVDQY010000005">
    <property type="protein sequence ID" value="MDR6528468.1"/>
    <property type="molecule type" value="Genomic_DNA"/>
</dbReference>
<organism evidence="1 2">
    <name type="scientific">Chryseobacterium rhizosphaerae</name>
    <dbReference type="NCBI Taxonomy" id="395937"/>
    <lineage>
        <taxon>Bacteria</taxon>
        <taxon>Pseudomonadati</taxon>
        <taxon>Bacteroidota</taxon>
        <taxon>Flavobacteriia</taxon>
        <taxon>Flavobacteriales</taxon>
        <taxon>Weeksellaceae</taxon>
        <taxon>Chryseobacterium group</taxon>
        <taxon>Chryseobacterium</taxon>
    </lineage>
</organism>
<dbReference type="Proteomes" id="UP001184861">
    <property type="component" value="Unassembled WGS sequence"/>
</dbReference>
<proteinExistence type="predicted"/>
<dbReference type="AlphaFoldDB" id="A0AAE4C4C6"/>
<gene>
    <name evidence="1" type="ORF">J2787_003905</name>
</gene>
<dbReference type="RefSeq" id="WP_309947730.1">
    <property type="nucleotide sequence ID" value="NZ_JAVDQY010000005.1"/>
</dbReference>
<reference evidence="1" key="1">
    <citation type="submission" date="2023-07" db="EMBL/GenBank/DDBJ databases">
        <title>Sorghum-associated microbial communities from plants grown in Nebraska, USA.</title>
        <authorList>
            <person name="Schachtman D."/>
        </authorList>
    </citation>
    <scope>NUCLEOTIDE SEQUENCE</scope>
    <source>
        <strain evidence="1">DS2360</strain>
    </source>
</reference>
<accession>A0AAE4C4C6</accession>
<comment type="caution">
    <text evidence="1">The sequence shown here is derived from an EMBL/GenBank/DDBJ whole genome shotgun (WGS) entry which is preliminary data.</text>
</comment>
<protein>
    <submittedName>
        <fullName evidence="1">Uncharacterized protein</fullName>
    </submittedName>
</protein>